<evidence type="ECO:0000259" key="4">
    <source>
        <dbReference type="Pfam" id="PF00080"/>
    </source>
</evidence>
<dbReference type="RefSeq" id="WP_243535801.1">
    <property type="nucleotide sequence ID" value="NZ_CP093442.1"/>
</dbReference>
<dbReference type="InterPro" id="IPR036423">
    <property type="entry name" value="SOD-like_Cu/Zn_dom_sf"/>
</dbReference>
<comment type="function">
    <text evidence="2">Destroys radicals which are normally produced within the cells and which are toxic to biological systems.</text>
</comment>
<dbReference type="InterPro" id="IPR018152">
    <property type="entry name" value="SOD_Cu/Zn_BS"/>
</dbReference>
<keyword evidence="6" id="KW-1185">Reference proteome</keyword>
<comment type="similarity">
    <text evidence="1 2">Belongs to the Cu-Zn superoxide dismutase family.</text>
</comment>
<comment type="catalytic activity">
    <reaction evidence="2">
        <text>2 superoxide + 2 H(+) = H2O2 + O2</text>
        <dbReference type="Rhea" id="RHEA:20696"/>
        <dbReference type="ChEBI" id="CHEBI:15378"/>
        <dbReference type="ChEBI" id="CHEBI:15379"/>
        <dbReference type="ChEBI" id="CHEBI:16240"/>
        <dbReference type="ChEBI" id="CHEBI:18421"/>
        <dbReference type="EC" id="1.15.1.1"/>
    </reaction>
</comment>
<evidence type="ECO:0000313" key="5">
    <source>
        <dbReference type="EMBL" id="UOF00132.1"/>
    </source>
</evidence>
<dbReference type="PROSITE" id="PS00087">
    <property type="entry name" value="SOD_CU_ZN_1"/>
    <property type="match status" value="1"/>
</dbReference>
<dbReference type="Proteomes" id="UP000830116">
    <property type="component" value="Chromosome"/>
</dbReference>
<dbReference type="PROSITE" id="PS00332">
    <property type="entry name" value="SOD_CU_ZN_2"/>
    <property type="match status" value="1"/>
</dbReference>
<keyword evidence="2" id="KW-0560">Oxidoreductase</keyword>
<feature type="chain" id="PRO_5046328861" description="Superoxide dismutase [Cu-Zn]" evidence="3">
    <location>
        <begin position="20"/>
        <end position="182"/>
    </location>
</feature>
<accession>A0ABY4C585</accession>
<feature type="domain" description="Superoxide dismutase copper/zinc binding" evidence="4">
    <location>
        <begin position="51"/>
        <end position="179"/>
    </location>
</feature>
<dbReference type="InterPro" id="IPR024134">
    <property type="entry name" value="SOD_Cu/Zn_/chaperone"/>
</dbReference>
<evidence type="ECO:0000256" key="3">
    <source>
        <dbReference type="SAM" id="SignalP"/>
    </source>
</evidence>
<evidence type="ECO:0000313" key="6">
    <source>
        <dbReference type="Proteomes" id="UP000830116"/>
    </source>
</evidence>
<dbReference type="PRINTS" id="PR00068">
    <property type="entry name" value="CUZNDISMTASE"/>
</dbReference>
<dbReference type="InterPro" id="IPR001424">
    <property type="entry name" value="SOD_Cu_Zn_dom"/>
</dbReference>
<dbReference type="SUPFAM" id="SSF49329">
    <property type="entry name" value="Cu,Zn superoxide dismutase-like"/>
    <property type="match status" value="1"/>
</dbReference>
<comment type="cofactor">
    <cofactor evidence="2">
        <name>Cu cation</name>
        <dbReference type="ChEBI" id="CHEBI:23378"/>
    </cofactor>
    <text evidence="2">Binds 1 copper ion per subunit.</text>
</comment>
<keyword evidence="2" id="KW-0862">Zinc</keyword>
<keyword evidence="3" id="KW-0732">Signal</keyword>
<dbReference type="CDD" id="cd00305">
    <property type="entry name" value="Cu-Zn_Superoxide_Dismutase"/>
    <property type="match status" value="1"/>
</dbReference>
<sequence>MKKLILSALVLLSVGCAQMKKQSAEPAPVEPAAVVPTKAQAVLKPAPGYKVKGIVHFTTENNSTKIETNIEGLKAGPHGFHIHEVGDCSKPDFSSAGGHFNPTSANHGDVHGDNRHVGDLGNIVADTKKKAKTNMTAEGLSMSGANSIIGKAIVIHKDKDDLKSQPAGNSGARIACGVIEAL</sequence>
<protein>
    <recommendedName>
        <fullName evidence="2">Superoxide dismutase [Cu-Zn]</fullName>
        <ecNumber evidence="2">1.15.1.1</ecNumber>
    </recommendedName>
</protein>
<gene>
    <name evidence="5" type="ORF">MNR06_10505</name>
</gene>
<evidence type="ECO:0000256" key="1">
    <source>
        <dbReference type="ARBA" id="ARBA00010457"/>
    </source>
</evidence>
<dbReference type="Gene3D" id="2.60.40.200">
    <property type="entry name" value="Superoxide dismutase, copper/zinc binding domain"/>
    <property type="match status" value="1"/>
</dbReference>
<name>A0ABY4C585_9BACT</name>
<dbReference type="PANTHER" id="PTHR10003">
    <property type="entry name" value="SUPEROXIDE DISMUTASE CU-ZN -RELATED"/>
    <property type="match status" value="1"/>
</dbReference>
<proteinExistence type="inferred from homology"/>
<comment type="cofactor">
    <cofactor evidence="2">
        <name>Zn(2+)</name>
        <dbReference type="ChEBI" id="CHEBI:29105"/>
    </cofactor>
    <text evidence="2">Binds 1 zinc ion per subunit.</text>
</comment>
<dbReference type="PROSITE" id="PS51257">
    <property type="entry name" value="PROKAR_LIPOPROTEIN"/>
    <property type="match status" value="1"/>
</dbReference>
<evidence type="ECO:0000256" key="2">
    <source>
        <dbReference type="RuleBase" id="RU000393"/>
    </source>
</evidence>
<dbReference type="EMBL" id="CP093442">
    <property type="protein sequence ID" value="UOF00132.1"/>
    <property type="molecule type" value="Genomic_DNA"/>
</dbReference>
<feature type="signal peptide" evidence="3">
    <location>
        <begin position="1"/>
        <end position="19"/>
    </location>
</feature>
<keyword evidence="2" id="KW-0479">Metal-binding</keyword>
<dbReference type="Pfam" id="PF00080">
    <property type="entry name" value="Sod_Cu"/>
    <property type="match status" value="1"/>
</dbReference>
<organism evidence="5 6">
    <name type="scientific">Bdellovibrio reynosensis</name>
    <dbReference type="NCBI Taxonomy" id="2835041"/>
    <lineage>
        <taxon>Bacteria</taxon>
        <taxon>Pseudomonadati</taxon>
        <taxon>Bdellovibrionota</taxon>
        <taxon>Bdellovibrionia</taxon>
        <taxon>Bdellovibrionales</taxon>
        <taxon>Pseudobdellovibrionaceae</taxon>
        <taxon>Bdellovibrio</taxon>
    </lineage>
</organism>
<dbReference type="EC" id="1.15.1.1" evidence="2"/>
<reference evidence="5" key="1">
    <citation type="submission" date="2022-03" db="EMBL/GenBank/DDBJ databases">
        <title>Genome Identification and Characterization of new species Bdellovibrio reynosense LBG001 sp. nov. from a Mexico soil sample.</title>
        <authorList>
            <person name="Camilli A."/>
            <person name="Ajao Y."/>
            <person name="Guo X."/>
        </authorList>
    </citation>
    <scope>NUCLEOTIDE SEQUENCE</scope>
    <source>
        <strain evidence="5">LBG001</strain>
    </source>
</reference>
<keyword evidence="2" id="KW-0186">Copper</keyword>